<dbReference type="OrthoDB" id="8676692at2"/>
<keyword evidence="7" id="KW-0472">Membrane</keyword>
<dbReference type="Pfam" id="PF07494">
    <property type="entry name" value="Reg_prop"/>
    <property type="match status" value="1"/>
</dbReference>
<dbReference type="InterPro" id="IPR003594">
    <property type="entry name" value="HATPase_dom"/>
</dbReference>
<dbReference type="Pfam" id="PF02518">
    <property type="entry name" value="HATPase_c"/>
    <property type="match status" value="1"/>
</dbReference>
<dbReference type="Gene3D" id="2.60.40.10">
    <property type="entry name" value="Immunoglobulins"/>
    <property type="match status" value="1"/>
</dbReference>
<dbReference type="EMBL" id="STFF01000004">
    <property type="protein sequence ID" value="THU38189.1"/>
    <property type="molecule type" value="Genomic_DNA"/>
</dbReference>
<feature type="domain" description="Histidine kinase" evidence="8">
    <location>
        <begin position="810"/>
        <end position="1021"/>
    </location>
</feature>
<dbReference type="CDD" id="cd00075">
    <property type="entry name" value="HATPase"/>
    <property type="match status" value="1"/>
</dbReference>
<dbReference type="SUPFAM" id="SSF55874">
    <property type="entry name" value="ATPase domain of HSP90 chaperone/DNA topoisomerase II/histidine kinase"/>
    <property type="match status" value="1"/>
</dbReference>
<dbReference type="GO" id="GO:0005886">
    <property type="term" value="C:plasma membrane"/>
    <property type="evidence" value="ECO:0007669"/>
    <property type="project" value="TreeGrafter"/>
</dbReference>
<dbReference type="AlphaFoldDB" id="A0A4S8HU77"/>
<evidence type="ECO:0000256" key="7">
    <source>
        <dbReference type="SAM" id="Phobius"/>
    </source>
</evidence>
<dbReference type="PANTHER" id="PTHR45453:SF1">
    <property type="entry name" value="PHOSPHATE REGULON SENSOR PROTEIN PHOR"/>
    <property type="match status" value="1"/>
</dbReference>
<dbReference type="InterPro" id="IPR011110">
    <property type="entry name" value="Reg_prop"/>
</dbReference>
<dbReference type="Gene3D" id="3.30.565.10">
    <property type="entry name" value="Histidine kinase-like ATPase, C-terminal domain"/>
    <property type="match status" value="1"/>
</dbReference>
<keyword evidence="5" id="KW-0418">Kinase</keyword>
<gene>
    <name evidence="9" type="ORF">FAM09_16035</name>
</gene>
<evidence type="ECO:0000256" key="2">
    <source>
        <dbReference type="ARBA" id="ARBA00012438"/>
    </source>
</evidence>
<evidence type="ECO:0000259" key="8">
    <source>
        <dbReference type="PROSITE" id="PS50109"/>
    </source>
</evidence>
<keyword evidence="10" id="KW-1185">Reference proteome</keyword>
<sequence length="1021" mass="117343">MINTMISTWARPLLLIVYCLLRWLPSKEQPLTNGYSITHYNSDNALPQNSINAMAFDKNGFLWLATRMGIVRFDGKNFREYNSQNSPALLWNEYSLPQREPGKSNILFKPVFDSSHILSLTDDYQIVTDSVISALPYRELITSNNHLFFYSGIYKAHATKNDGGAYKQLLKKLKASYALTTVNESKAYFYNADHCYFLDENTRSITELREISRHILKLQFMVGDIYFYMDDQYHLFAYKNGVLQKNISCAGNLLPLLISTANADHNPVQASLKIRRDGNHSLMVCKDTILLLRLVNNVLDYKILAADIPIKDIKCMIYDEGYQALYIGTITNGLYVLKLHEFDRLFFNDPRFMINSQSSQIELPGGRILTSTGVLNYTNNDHIAFPDIHTIDKQALMQASDGSIWLSEFDSLKRTDKDLRSFVSVKSLGYYLTGIIERDNKDIIYSNKHQVFRRHGTEDAILINDNDLMKADIHLLREVSSHNLWIGTSAGLFAYDLSKHSLRPVPGLEKMSIDIIHIARDSSIWIGTYGQGFYKFYKNNFIKMPLDSRKSLVTVHCFMEDRQGYFWIPTNKGLFRVAKKELDDYAAGSQPQVYYYYVDKSYGFSTNEFNGWCTPCGIETKDGHFSLPSLDGLVRFNADSVHVSLPDKPIFVDLVTADDKRVLLKDKLEVTRDSSRLIFEISTPYFGNKFNLHLEYAIKELSDKWFPVNEDGKLILTNMRSGKYTLTVRSQNPYAHYTYNTLHLTILPYWYEQVWFRCLLGGLATGAFLLFFRVRYNYQVKKAHLLQQKVDERTEQLSESNRVKELMISAILHDLRSPLRFLHILARRMYNNHKKLSDGELSQILFQFDNATNEIYDFTQGFFVFTNMQKEGFAINHEKIVLRNMISEIISLGEMGAQIQKNTFSNLVPEHIVLYSDASLLSLVLRNLADNANKYTFEGEITINAIQDAFTTRIIMTDAGDAMEKELVARILDKSYNPSHHGMGWGYKIIIEILGRLHGTLDIVSGNDQGNIITITFENKG</sequence>
<keyword evidence="4" id="KW-0808">Transferase</keyword>
<protein>
    <recommendedName>
        <fullName evidence="2">histidine kinase</fullName>
        <ecNumber evidence="2">2.7.13.3</ecNumber>
    </recommendedName>
</protein>
<evidence type="ECO:0000313" key="9">
    <source>
        <dbReference type="EMBL" id="THU38189.1"/>
    </source>
</evidence>
<keyword evidence="6" id="KW-0902">Two-component regulatory system</keyword>
<dbReference type="InterPro" id="IPR036097">
    <property type="entry name" value="HisK_dim/P_sf"/>
</dbReference>
<dbReference type="InterPro" id="IPR013783">
    <property type="entry name" value="Ig-like_fold"/>
</dbReference>
<keyword evidence="3" id="KW-0597">Phosphoprotein</keyword>
<dbReference type="EC" id="2.7.13.3" evidence="2"/>
<dbReference type="GO" id="GO:0004721">
    <property type="term" value="F:phosphoprotein phosphatase activity"/>
    <property type="evidence" value="ECO:0007669"/>
    <property type="project" value="TreeGrafter"/>
</dbReference>
<dbReference type="Gene3D" id="2.130.10.10">
    <property type="entry name" value="YVTN repeat-like/Quinoprotein amine dehydrogenase"/>
    <property type="match status" value="2"/>
</dbReference>
<proteinExistence type="predicted"/>
<keyword evidence="7" id="KW-0812">Transmembrane</keyword>
<dbReference type="SMART" id="SM00387">
    <property type="entry name" value="HATPase_c"/>
    <property type="match status" value="1"/>
</dbReference>
<dbReference type="Proteomes" id="UP000306918">
    <property type="component" value="Unassembled WGS sequence"/>
</dbReference>
<comment type="caution">
    <text evidence="9">The sequence shown here is derived from an EMBL/GenBank/DDBJ whole genome shotgun (WGS) entry which is preliminary data.</text>
</comment>
<comment type="catalytic activity">
    <reaction evidence="1">
        <text>ATP + protein L-histidine = ADP + protein N-phospho-L-histidine.</text>
        <dbReference type="EC" id="2.7.13.3"/>
    </reaction>
</comment>
<dbReference type="InterPro" id="IPR050351">
    <property type="entry name" value="BphY/WalK/GraS-like"/>
</dbReference>
<accession>A0A4S8HU77</accession>
<evidence type="ECO:0000256" key="3">
    <source>
        <dbReference type="ARBA" id="ARBA00022553"/>
    </source>
</evidence>
<dbReference type="InterPro" id="IPR036890">
    <property type="entry name" value="HATPase_C_sf"/>
</dbReference>
<evidence type="ECO:0000256" key="1">
    <source>
        <dbReference type="ARBA" id="ARBA00000085"/>
    </source>
</evidence>
<dbReference type="RefSeq" id="WP_136578145.1">
    <property type="nucleotide sequence ID" value="NZ_STFF01000004.1"/>
</dbReference>
<dbReference type="PROSITE" id="PS50109">
    <property type="entry name" value="HIS_KIN"/>
    <property type="match status" value="1"/>
</dbReference>
<dbReference type="InterPro" id="IPR005467">
    <property type="entry name" value="His_kinase_dom"/>
</dbReference>
<dbReference type="PANTHER" id="PTHR45453">
    <property type="entry name" value="PHOSPHATE REGULON SENSOR PROTEIN PHOR"/>
    <property type="match status" value="1"/>
</dbReference>
<name>A0A4S8HU77_9BACT</name>
<dbReference type="InterPro" id="IPR015943">
    <property type="entry name" value="WD40/YVTN_repeat-like_dom_sf"/>
</dbReference>
<feature type="transmembrane region" description="Helical" evidence="7">
    <location>
        <begin position="754"/>
        <end position="772"/>
    </location>
</feature>
<reference evidence="9 10" key="1">
    <citation type="submission" date="2019-04" db="EMBL/GenBank/DDBJ databases">
        <title>Niastella caeni sp. nov., isolated from activated sludge.</title>
        <authorList>
            <person name="Sheng M."/>
        </authorList>
    </citation>
    <scope>NUCLEOTIDE SEQUENCE [LARGE SCALE GENOMIC DNA]</scope>
    <source>
        <strain evidence="9 10">HX-2-15</strain>
    </source>
</reference>
<dbReference type="GO" id="GO:0000155">
    <property type="term" value="F:phosphorelay sensor kinase activity"/>
    <property type="evidence" value="ECO:0007669"/>
    <property type="project" value="InterPro"/>
</dbReference>
<organism evidence="9 10">
    <name type="scientific">Niastella caeni</name>
    <dbReference type="NCBI Taxonomy" id="2569763"/>
    <lineage>
        <taxon>Bacteria</taxon>
        <taxon>Pseudomonadati</taxon>
        <taxon>Bacteroidota</taxon>
        <taxon>Chitinophagia</taxon>
        <taxon>Chitinophagales</taxon>
        <taxon>Chitinophagaceae</taxon>
        <taxon>Niastella</taxon>
    </lineage>
</organism>
<evidence type="ECO:0000256" key="5">
    <source>
        <dbReference type="ARBA" id="ARBA00022777"/>
    </source>
</evidence>
<dbReference type="GO" id="GO:0016036">
    <property type="term" value="P:cellular response to phosphate starvation"/>
    <property type="evidence" value="ECO:0007669"/>
    <property type="project" value="TreeGrafter"/>
</dbReference>
<keyword evidence="7" id="KW-1133">Transmembrane helix</keyword>
<dbReference type="SUPFAM" id="SSF47384">
    <property type="entry name" value="Homodimeric domain of signal transducing histidine kinase"/>
    <property type="match status" value="1"/>
</dbReference>
<evidence type="ECO:0000313" key="10">
    <source>
        <dbReference type="Proteomes" id="UP000306918"/>
    </source>
</evidence>
<evidence type="ECO:0000256" key="6">
    <source>
        <dbReference type="ARBA" id="ARBA00023012"/>
    </source>
</evidence>
<evidence type="ECO:0000256" key="4">
    <source>
        <dbReference type="ARBA" id="ARBA00022679"/>
    </source>
</evidence>